<evidence type="ECO:0000313" key="2">
    <source>
        <dbReference type="Proteomes" id="UP001567538"/>
    </source>
</evidence>
<organism evidence="1 2">
    <name type="scientific">Salvia divinorum</name>
    <name type="common">Maria pastora</name>
    <name type="synonym">Diviner's sage</name>
    <dbReference type="NCBI Taxonomy" id="28513"/>
    <lineage>
        <taxon>Eukaryota</taxon>
        <taxon>Viridiplantae</taxon>
        <taxon>Streptophyta</taxon>
        <taxon>Embryophyta</taxon>
        <taxon>Tracheophyta</taxon>
        <taxon>Spermatophyta</taxon>
        <taxon>Magnoliopsida</taxon>
        <taxon>eudicotyledons</taxon>
        <taxon>Gunneridae</taxon>
        <taxon>Pentapetalae</taxon>
        <taxon>asterids</taxon>
        <taxon>lamiids</taxon>
        <taxon>Lamiales</taxon>
        <taxon>Lamiaceae</taxon>
        <taxon>Nepetoideae</taxon>
        <taxon>Mentheae</taxon>
        <taxon>Salviinae</taxon>
        <taxon>Salvia</taxon>
        <taxon>Salvia subgen. Calosphace</taxon>
    </lineage>
</organism>
<accession>A0ABD1FWE0</accession>
<dbReference type="AlphaFoldDB" id="A0ABD1FWE0"/>
<evidence type="ECO:0000313" key="1">
    <source>
        <dbReference type="EMBL" id="KAL1536152.1"/>
    </source>
</evidence>
<reference evidence="1 2" key="1">
    <citation type="submission" date="2024-06" db="EMBL/GenBank/DDBJ databases">
        <title>A chromosome level genome sequence of Diviner's sage (Salvia divinorum).</title>
        <authorList>
            <person name="Ford S.A."/>
            <person name="Ro D.-K."/>
            <person name="Ness R.W."/>
            <person name="Phillips M.A."/>
        </authorList>
    </citation>
    <scope>NUCLEOTIDE SEQUENCE [LARGE SCALE GENOMIC DNA]</scope>
    <source>
        <strain evidence="1">SAF-2024a</strain>
        <tissue evidence="1">Leaf</tissue>
    </source>
</reference>
<protein>
    <submittedName>
        <fullName evidence="1">Uncharacterized protein</fullName>
    </submittedName>
</protein>
<comment type="caution">
    <text evidence="1">The sequence shown here is derived from an EMBL/GenBank/DDBJ whole genome shotgun (WGS) entry which is preliminary data.</text>
</comment>
<dbReference type="Proteomes" id="UP001567538">
    <property type="component" value="Unassembled WGS sequence"/>
</dbReference>
<proteinExistence type="predicted"/>
<name>A0ABD1FWE0_SALDI</name>
<keyword evidence="2" id="KW-1185">Reference proteome</keyword>
<sequence length="91" mass="10654">MLLRAEETLRAHVHDAKESSKGLRRLLKFGKKNHSSSVARSVDLEFHKLKNMKPPPMAMLHKRHLPISLYCHPFRSNPVKRSKHHSLKMLR</sequence>
<gene>
    <name evidence="1" type="ORF">AAHA92_28845</name>
</gene>
<dbReference type="EMBL" id="JBEAFC010000011">
    <property type="protein sequence ID" value="KAL1536152.1"/>
    <property type="molecule type" value="Genomic_DNA"/>
</dbReference>